<reference evidence="1 2" key="1">
    <citation type="submission" date="2019-09" db="EMBL/GenBank/DDBJ databases">
        <authorList>
            <person name="Chandra G."/>
            <person name="Truman W A."/>
        </authorList>
    </citation>
    <scope>NUCLEOTIDE SEQUENCE [LARGE SCALE GENOMIC DNA]</scope>
    <source>
        <strain evidence="1">PS704</strain>
    </source>
</reference>
<dbReference type="OrthoDB" id="9128717at2"/>
<evidence type="ECO:0000313" key="2">
    <source>
        <dbReference type="Proteomes" id="UP000326557"/>
    </source>
</evidence>
<proteinExistence type="predicted"/>
<evidence type="ECO:0008006" key="3">
    <source>
        <dbReference type="Google" id="ProtNLM"/>
    </source>
</evidence>
<dbReference type="RefSeq" id="WP_150638426.1">
    <property type="nucleotide sequence ID" value="NZ_CABVHP010000006.1"/>
</dbReference>
<dbReference type="EMBL" id="CABVHP010000006">
    <property type="protein sequence ID" value="VVO00450.1"/>
    <property type="molecule type" value="Genomic_DNA"/>
</dbReference>
<dbReference type="AlphaFoldDB" id="A0A5E7C771"/>
<evidence type="ECO:0000313" key="1">
    <source>
        <dbReference type="EMBL" id="VVO00450.1"/>
    </source>
</evidence>
<sequence>MTSISTNDVMANASNEDLKPLVEYILKASTTESLSGKDVYKSHNPDHRRYADEILDEIRLFGGNSFVNLFRSNGPDYHEVVKDVAKKFGVKDVDSFSLVKLEEEMIQKILRDALKKAEGKERADMEAILKEAGLGKTDLSALLSGASLFSLLGARAAGVVTYQVSTIVASAMAKQLLGYGVKLAAGGAASAALGRGVAVFMGPVGWILTGVWTAIDLAGPAFRVTVPCVLHIAMLRQKMMCAELSSVFEGAFDD</sequence>
<protein>
    <recommendedName>
        <fullName evidence="3">DUF3944 domain-containing protein</fullName>
    </recommendedName>
</protein>
<dbReference type="Proteomes" id="UP000326557">
    <property type="component" value="Unassembled WGS sequence"/>
</dbReference>
<name>A0A5E7C771_PSEFL</name>
<gene>
    <name evidence="1" type="ORF">PS704_02616</name>
</gene>
<organism evidence="1 2">
    <name type="scientific">Pseudomonas fluorescens</name>
    <dbReference type="NCBI Taxonomy" id="294"/>
    <lineage>
        <taxon>Bacteria</taxon>
        <taxon>Pseudomonadati</taxon>
        <taxon>Pseudomonadota</taxon>
        <taxon>Gammaproteobacteria</taxon>
        <taxon>Pseudomonadales</taxon>
        <taxon>Pseudomonadaceae</taxon>
        <taxon>Pseudomonas</taxon>
    </lineage>
</organism>
<accession>A0A5E7C771</accession>